<dbReference type="AlphaFoldDB" id="A0A5N6A1K0"/>
<protein>
    <submittedName>
        <fullName evidence="1">Uncharacterized protein</fullName>
    </submittedName>
</protein>
<dbReference type="InterPro" id="IPR059206">
    <property type="entry name" value="Sll1717-like"/>
</dbReference>
<proteinExistence type="predicted"/>
<comment type="caution">
    <text evidence="1">The sequence shown here is derived from an EMBL/GenBank/DDBJ whole genome shotgun (WGS) entry which is preliminary data.</text>
</comment>
<accession>A0A5N6A1K0</accession>
<evidence type="ECO:0000313" key="2">
    <source>
        <dbReference type="Proteomes" id="UP000314251"/>
    </source>
</evidence>
<reference evidence="1" key="1">
    <citation type="submission" date="2019-10" db="EMBL/GenBank/DDBJ databases">
        <title>Nonomuraea sp. nov., isolated from Phyllanthus amarus.</title>
        <authorList>
            <person name="Klykleung N."/>
            <person name="Tanasupawat S."/>
        </authorList>
    </citation>
    <scope>NUCLEOTIDE SEQUENCE [LARGE SCALE GENOMIC DNA]</scope>
    <source>
        <strain evidence="1">3MP-10</strain>
    </source>
</reference>
<evidence type="ECO:0000313" key="1">
    <source>
        <dbReference type="EMBL" id="KAB8161218.1"/>
    </source>
</evidence>
<keyword evidence="2" id="KW-1185">Reference proteome</keyword>
<sequence>MTEPSALQRLSFGYEDAERDIAGGLLGESFVRTVAYEATVSGRKMLVIGRKGAGKSAICMTIAKGQGHPDGTILITPDDAVGNALRRFELQGLTGDNAKSLVWRYICAVHAARHLVTHATRAPGRLRPHRTIRVLRRFLKANGELSQQDFGGRLAQLVRGLQTASLSLEAFGIGTALEMTRAPSEGAAATRQLEVVERGVADAFAALGWAGRRPPVLLLVDQLEQVWSADSDVHSMIIGLLLAAKHITAFYQGAMRCLVFLRSDIYDALSFPDGDKFRGDELRLGWSEDALLELALTRASASVGERLTPERLWGELFPARVEGTSTATYLLRRALPRPRDVIQFLNLARDTAFQHGHDRVREADVLAATRQFSEWKLKDLAQEYLVAYPYLERLFPLFQNTGYIVTRNVLASRLEQTAATLHGQFPAYAHLLTLPSVVDTLYSVGFLGVRRGSDVVYAGGPDLPVQPHEAEFHVHPCFREALGATSAVDIHAYTPLVLSAVQAQIAGGYVANSSGPAPRAGRGYRLLRELARSCETILNQIGRAVDMPGETRREIATQVGRVAADTQRASEALGRGDDRINVGDHVIAAATYLEALAAQIGGSGLNGLAVVDRLGDGIAAEARRLTALVGGLSRGSGASG</sequence>
<name>A0A5N6A1K0_9ACTN</name>
<gene>
    <name evidence="1" type="ORF">FH607_026665</name>
</gene>
<dbReference type="NCBIfam" id="NF047389">
    <property type="entry name" value="ATPase_Sll1717"/>
    <property type="match status" value="1"/>
</dbReference>
<dbReference type="Proteomes" id="UP000314251">
    <property type="component" value="Unassembled WGS sequence"/>
</dbReference>
<dbReference type="RefSeq" id="WP_139673805.1">
    <property type="nucleotide sequence ID" value="NZ_VDLY02000021.1"/>
</dbReference>
<dbReference type="OrthoDB" id="9179688at2"/>
<organism evidence="1 2">
    <name type="scientific">Streptomyces mimosae</name>
    <dbReference type="NCBI Taxonomy" id="2586635"/>
    <lineage>
        <taxon>Bacteria</taxon>
        <taxon>Bacillati</taxon>
        <taxon>Actinomycetota</taxon>
        <taxon>Actinomycetes</taxon>
        <taxon>Kitasatosporales</taxon>
        <taxon>Streptomycetaceae</taxon>
        <taxon>Streptomyces</taxon>
    </lineage>
</organism>
<dbReference type="EMBL" id="VDLY02000021">
    <property type="protein sequence ID" value="KAB8161218.1"/>
    <property type="molecule type" value="Genomic_DNA"/>
</dbReference>